<keyword evidence="3" id="KW-1185">Reference proteome</keyword>
<dbReference type="InterPro" id="IPR007138">
    <property type="entry name" value="ABM_dom"/>
</dbReference>
<gene>
    <name evidence="2" type="ORF">ACFQGD_06085</name>
</gene>
<feature type="domain" description="ABM" evidence="1">
    <location>
        <begin position="1"/>
        <end position="69"/>
    </location>
</feature>
<dbReference type="Pfam" id="PF03992">
    <property type="entry name" value="ABM"/>
    <property type="match status" value="1"/>
</dbReference>
<keyword evidence="2" id="KW-0560">Oxidoreductase</keyword>
<dbReference type="Proteomes" id="UP001596337">
    <property type="component" value="Unassembled WGS sequence"/>
</dbReference>
<name>A0ABW2BUK2_9PSEU</name>
<evidence type="ECO:0000259" key="1">
    <source>
        <dbReference type="Pfam" id="PF03992"/>
    </source>
</evidence>
<evidence type="ECO:0000313" key="3">
    <source>
        <dbReference type="Proteomes" id="UP001596337"/>
    </source>
</evidence>
<reference evidence="3" key="1">
    <citation type="journal article" date="2019" name="Int. J. Syst. Evol. Microbiol.">
        <title>The Global Catalogue of Microorganisms (GCM) 10K type strain sequencing project: providing services to taxonomists for standard genome sequencing and annotation.</title>
        <authorList>
            <consortium name="The Broad Institute Genomics Platform"/>
            <consortium name="The Broad Institute Genome Sequencing Center for Infectious Disease"/>
            <person name="Wu L."/>
            <person name="Ma J."/>
        </authorList>
    </citation>
    <scope>NUCLEOTIDE SEQUENCE [LARGE SCALE GENOMIC DNA]</scope>
    <source>
        <strain evidence="3">KCTC 32255</strain>
    </source>
</reference>
<dbReference type="RefSeq" id="WP_345393023.1">
    <property type="nucleotide sequence ID" value="NZ_BAABLA010000015.1"/>
</dbReference>
<organism evidence="2 3">
    <name type="scientific">Haloechinothrix salitolerans</name>
    <dbReference type="NCBI Taxonomy" id="926830"/>
    <lineage>
        <taxon>Bacteria</taxon>
        <taxon>Bacillati</taxon>
        <taxon>Actinomycetota</taxon>
        <taxon>Actinomycetes</taxon>
        <taxon>Pseudonocardiales</taxon>
        <taxon>Pseudonocardiaceae</taxon>
        <taxon>Haloechinothrix</taxon>
    </lineage>
</organism>
<proteinExistence type="predicted"/>
<dbReference type="SUPFAM" id="SSF54909">
    <property type="entry name" value="Dimeric alpha+beta barrel"/>
    <property type="match status" value="1"/>
</dbReference>
<protein>
    <submittedName>
        <fullName evidence="2">Antibiotic biosynthesis monooxygenase family protein</fullName>
    </submittedName>
</protein>
<sequence length="94" mass="10575">MIIVSGSLYVDADERDAYVKDCVSVVEQARESPGCLDFVIAADPIEVDRINVYERWDSDENLMRFRGSGPSSEQRTQIRDASVAKYRISATEDP</sequence>
<accession>A0ABW2BUK2</accession>
<dbReference type="EMBL" id="JBHSXX010000001">
    <property type="protein sequence ID" value="MFC6866711.1"/>
    <property type="molecule type" value="Genomic_DNA"/>
</dbReference>
<comment type="caution">
    <text evidence="2">The sequence shown here is derived from an EMBL/GenBank/DDBJ whole genome shotgun (WGS) entry which is preliminary data.</text>
</comment>
<keyword evidence="2" id="KW-0503">Monooxygenase</keyword>
<evidence type="ECO:0000313" key="2">
    <source>
        <dbReference type="EMBL" id="MFC6866711.1"/>
    </source>
</evidence>
<dbReference type="InterPro" id="IPR011008">
    <property type="entry name" value="Dimeric_a/b-barrel"/>
</dbReference>
<dbReference type="GO" id="GO:0004497">
    <property type="term" value="F:monooxygenase activity"/>
    <property type="evidence" value="ECO:0007669"/>
    <property type="project" value="UniProtKB-KW"/>
</dbReference>
<dbReference type="Gene3D" id="3.30.70.100">
    <property type="match status" value="1"/>
</dbReference>